<organism evidence="1 2">
    <name type="scientific">Pseudoflavonifractor capillosus</name>
    <dbReference type="NCBI Taxonomy" id="106588"/>
    <lineage>
        <taxon>Bacteria</taxon>
        <taxon>Bacillati</taxon>
        <taxon>Bacillota</taxon>
        <taxon>Clostridia</taxon>
        <taxon>Eubacteriales</taxon>
        <taxon>Oscillospiraceae</taxon>
        <taxon>Pseudoflavonifractor</taxon>
    </lineage>
</organism>
<dbReference type="Proteomes" id="UP000760668">
    <property type="component" value="Unassembled WGS sequence"/>
</dbReference>
<protein>
    <submittedName>
        <fullName evidence="1">Sigma-70 family RNA polymerase sigma factor</fullName>
    </submittedName>
</protein>
<dbReference type="EMBL" id="DYUC01000008">
    <property type="protein sequence ID" value="HJG85521.1"/>
    <property type="molecule type" value="Genomic_DNA"/>
</dbReference>
<dbReference type="InterPro" id="IPR013324">
    <property type="entry name" value="RNA_pol_sigma_r3/r4-like"/>
</dbReference>
<reference evidence="1" key="1">
    <citation type="journal article" date="2021" name="PeerJ">
        <title>Extensive microbial diversity within the chicken gut microbiome revealed by metagenomics and culture.</title>
        <authorList>
            <person name="Gilroy R."/>
            <person name="Ravi A."/>
            <person name="Getino M."/>
            <person name="Pursley I."/>
            <person name="Horton D.L."/>
            <person name="Alikhan N.F."/>
            <person name="Baker D."/>
            <person name="Gharbi K."/>
            <person name="Hall N."/>
            <person name="Watson M."/>
            <person name="Adriaenssens E.M."/>
            <person name="Foster-Nyarko E."/>
            <person name="Jarju S."/>
            <person name="Secka A."/>
            <person name="Antonio M."/>
            <person name="Oren A."/>
            <person name="Chaudhuri R.R."/>
            <person name="La Ragione R."/>
            <person name="Hildebrand F."/>
            <person name="Pallen M.J."/>
        </authorList>
    </citation>
    <scope>NUCLEOTIDE SEQUENCE</scope>
    <source>
        <strain evidence="1">CHK179-5677</strain>
    </source>
</reference>
<evidence type="ECO:0000313" key="1">
    <source>
        <dbReference type="EMBL" id="HJG85521.1"/>
    </source>
</evidence>
<comment type="caution">
    <text evidence="1">The sequence shown here is derived from an EMBL/GenBank/DDBJ whole genome shotgun (WGS) entry which is preliminary data.</text>
</comment>
<name>A0A921SRI8_9FIRM</name>
<gene>
    <name evidence="1" type="ORF">K8V01_00605</name>
</gene>
<dbReference type="SUPFAM" id="SSF88659">
    <property type="entry name" value="Sigma3 and sigma4 domains of RNA polymerase sigma factors"/>
    <property type="match status" value="1"/>
</dbReference>
<sequence>MGFNYAKERRKFEARWKQLRKQYEAAGMSEFAIEQIYLFDLGVFRSERAYVNHTQRLPDVYITDDSANHSTLLQKFKNLWVNFDESEFYSKNGWIDTIENQMLLKKLQQLSIEDLDLLKFIVLEGHTQEELAEKRRCSQRSISKRLKKLIKFLQ</sequence>
<dbReference type="AlphaFoldDB" id="A0A921SRI8"/>
<dbReference type="RefSeq" id="WP_191378879.1">
    <property type="nucleotide sequence ID" value="NZ_DYUC01000008.1"/>
</dbReference>
<accession>A0A921SRI8</accession>
<proteinExistence type="predicted"/>
<evidence type="ECO:0000313" key="2">
    <source>
        <dbReference type="Proteomes" id="UP000760668"/>
    </source>
</evidence>
<reference evidence="1" key="2">
    <citation type="submission" date="2021-09" db="EMBL/GenBank/DDBJ databases">
        <authorList>
            <person name="Gilroy R."/>
        </authorList>
    </citation>
    <scope>NUCLEOTIDE SEQUENCE</scope>
    <source>
        <strain evidence="1">CHK179-5677</strain>
    </source>
</reference>